<reference evidence="5 6" key="1">
    <citation type="journal article" date="2004" name="Nature">
        <title>Genome sequence of the ultrasmall unicellular red alga Cyanidioschyzon merolae 10D.</title>
        <authorList>
            <person name="Matsuzaki M."/>
            <person name="Misumi O."/>
            <person name="Shin-i T."/>
            <person name="Maruyama S."/>
            <person name="Takahara M."/>
            <person name="Miyagishima S."/>
            <person name="Mori T."/>
            <person name="Nishida K."/>
            <person name="Yagisawa F."/>
            <person name="Nishida K."/>
            <person name="Yoshida Y."/>
            <person name="Nishimura Y."/>
            <person name="Nakao S."/>
            <person name="Kobayashi T."/>
            <person name="Momoyama Y."/>
            <person name="Higashiyama T."/>
            <person name="Minoda A."/>
            <person name="Sano M."/>
            <person name="Nomoto H."/>
            <person name="Oishi K."/>
            <person name="Hayashi H."/>
            <person name="Ohta F."/>
            <person name="Nishizaka S."/>
            <person name="Haga S."/>
            <person name="Miura S."/>
            <person name="Morishita T."/>
            <person name="Kabeya Y."/>
            <person name="Terasawa K."/>
            <person name="Suzuki Y."/>
            <person name="Ishii Y."/>
            <person name="Asakawa S."/>
            <person name="Takano H."/>
            <person name="Ohta N."/>
            <person name="Kuroiwa H."/>
            <person name="Tanaka K."/>
            <person name="Shimizu N."/>
            <person name="Sugano S."/>
            <person name="Sato N."/>
            <person name="Nozaki H."/>
            <person name="Ogasawara N."/>
            <person name="Kohara Y."/>
            <person name="Kuroiwa T."/>
        </authorList>
    </citation>
    <scope>NUCLEOTIDE SEQUENCE [LARGE SCALE GENOMIC DNA]</scope>
    <source>
        <strain evidence="5 6">10D</strain>
    </source>
</reference>
<sequence>MPDAGDASVAAARWLETLGYSPERPAEALALAVHALLLRHGLRTRETALEVDLNRDPLPQAPAALPSDWLPTTEHAGYGTQYRHFRSALLFQIRSVPCGVDRLMVTGFATEEPDRVATLSLRISDYIRTHVWEQSRAAGSPPDWTMLVQGWQRLATLVQVDLVHTLIPDSAKDGYEARVQAQSATAGNPSTAASTGDHGAGTRSEPRSGGGPSAVPFGYRQPRPPQPQLPSSGVLPVVGDDDRLPALGPVGDWRGPSVPGLGPPFRTDDERLGGGMLMGPRHPVFRSGFEDDDDDDALHRFNDPDRDPGFPPDLRRRGERPRRMTERERLALLPPGSRVPPPPGARIDPFGPPLPSPPDGYGQGASRHRRYGDLDPPPPDTMYM</sequence>
<organism evidence="5 6">
    <name type="scientific">Cyanidioschyzon merolae (strain NIES-3377 / 10D)</name>
    <name type="common">Unicellular red alga</name>
    <dbReference type="NCBI Taxonomy" id="280699"/>
    <lineage>
        <taxon>Eukaryota</taxon>
        <taxon>Rhodophyta</taxon>
        <taxon>Bangiophyceae</taxon>
        <taxon>Cyanidiales</taxon>
        <taxon>Cyanidiaceae</taxon>
        <taxon>Cyanidioschyzon</taxon>
    </lineage>
</organism>
<dbReference type="RefSeq" id="XP_005535033.1">
    <property type="nucleotide sequence ID" value="XM_005534976.1"/>
</dbReference>
<evidence type="ECO:0000256" key="1">
    <source>
        <dbReference type="ARBA" id="ARBA00006405"/>
    </source>
</evidence>
<proteinExistence type="inferred from homology"/>
<evidence type="ECO:0000313" key="5">
    <source>
        <dbReference type="EMBL" id="BAM78747.1"/>
    </source>
</evidence>
<dbReference type="Proteomes" id="UP000007014">
    <property type="component" value="Chromosome 1"/>
</dbReference>
<dbReference type="HOGENOM" id="CLU_720344_0_0_1"/>
<protein>
    <recommendedName>
        <fullName evidence="4">PI31 proteasome regulator N-terminal domain-containing protein</fullName>
    </recommendedName>
</protein>
<feature type="compositionally biased region" description="Basic and acidic residues" evidence="3">
    <location>
        <begin position="297"/>
        <end position="330"/>
    </location>
</feature>
<dbReference type="OrthoDB" id="68090at2759"/>
<dbReference type="GO" id="GO:0004866">
    <property type="term" value="F:endopeptidase inhibitor activity"/>
    <property type="evidence" value="ECO:0007669"/>
    <property type="project" value="InterPro"/>
</dbReference>
<feature type="region of interest" description="Disordered" evidence="3">
    <location>
        <begin position="178"/>
        <end position="384"/>
    </location>
</feature>
<evidence type="ECO:0000313" key="6">
    <source>
        <dbReference type="Proteomes" id="UP000007014"/>
    </source>
</evidence>
<dbReference type="Gene3D" id="3.40.1000.30">
    <property type="match status" value="1"/>
</dbReference>
<feature type="domain" description="PI31 proteasome regulator N-terminal" evidence="4">
    <location>
        <begin position="24"/>
        <end position="172"/>
    </location>
</feature>
<dbReference type="GO" id="GO:0043161">
    <property type="term" value="P:proteasome-mediated ubiquitin-dependent protein catabolic process"/>
    <property type="evidence" value="ECO:0007669"/>
    <property type="project" value="InterPro"/>
</dbReference>
<feature type="compositionally biased region" description="Pro residues" evidence="3">
    <location>
        <begin position="375"/>
        <end position="384"/>
    </location>
</feature>
<dbReference type="EMBL" id="AP006483">
    <property type="protein sequence ID" value="BAM78747.1"/>
    <property type="molecule type" value="Genomic_DNA"/>
</dbReference>
<dbReference type="STRING" id="280699.M1V9T5"/>
<dbReference type="GO" id="GO:0070628">
    <property type="term" value="F:proteasome binding"/>
    <property type="evidence" value="ECO:0007669"/>
    <property type="project" value="InterPro"/>
</dbReference>
<dbReference type="OMA" id="CHGAFLE"/>
<dbReference type="Gramene" id="CMA028CT">
    <property type="protein sequence ID" value="CMA028CT"/>
    <property type="gene ID" value="CMA028C"/>
</dbReference>
<keyword evidence="2" id="KW-0647">Proteasome</keyword>
<dbReference type="InterPro" id="IPR021625">
    <property type="entry name" value="PI31_Prot_N"/>
</dbReference>
<dbReference type="GeneID" id="16992084"/>
<feature type="compositionally biased region" description="Polar residues" evidence="3">
    <location>
        <begin position="180"/>
        <end position="194"/>
    </location>
</feature>
<accession>M1V9T5</accession>
<dbReference type="KEGG" id="cme:CYME_CMA028C"/>
<evidence type="ECO:0000256" key="2">
    <source>
        <dbReference type="ARBA" id="ARBA00022942"/>
    </source>
</evidence>
<dbReference type="Pfam" id="PF11566">
    <property type="entry name" value="PI31_Prot_N"/>
    <property type="match status" value="1"/>
</dbReference>
<dbReference type="PANTHER" id="PTHR13266">
    <property type="entry name" value="PROTEASOME INHIBITOR"/>
    <property type="match status" value="1"/>
</dbReference>
<dbReference type="GO" id="GO:0000502">
    <property type="term" value="C:proteasome complex"/>
    <property type="evidence" value="ECO:0007669"/>
    <property type="project" value="UniProtKB-KW"/>
</dbReference>
<keyword evidence="6" id="KW-1185">Reference proteome</keyword>
<feature type="compositionally biased region" description="Pro residues" evidence="3">
    <location>
        <begin position="337"/>
        <end position="358"/>
    </location>
</feature>
<gene>
    <name evidence="5" type="ORF">CYME_CMA028C</name>
</gene>
<name>M1V9T5_CYAM1</name>
<dbReference type="AlphaFoldDB" id="M1V9T5"/>
<reference evidence="5 6" key="2">
    <citation type="journal article" date="2007" name="BMC Biol.">
        <title>A 100%-complete sequence reveals unusually simple genomic features in the hot-spring red alga Cyanidioschyzon merolae.</title>
        <authorList>
            <person name="Nozaki H."/>
            <person name="Takano H."/>
            <person name="Misumi O."/>
            <person name="Terasawa K."/>
            <person name="Matsuzaki M."/>
            <person name="Maruyama S."/>
            <person name="Nishida K."/>
            <person name="Yagisawa F."/>
            <person name="Yoshida Y."/>
            <person name="Fujiwara T."/>
            <person name="Takio S."/>
            <person name="Tamura K."/>
            <person name="Chung S.J."/>
            <person name="Nakamura S."/>
            <person name="Kuroiwa H."/>
            <person name="Tanaka K."/>
            <person name="Sato N."/>
            <person name="Kuroiwa T."/>
        </authorList>
    </citation>
    <scope>NUCLEOTIDE SEQUENCE [LARGE SCALE GENOMIC DNA]</scope>
    <source>
        <strain evidence="5 6">10D</strain>
    </source>
</reference>
<comment type="similarity">
    <text evidence="1">Belongs to the proteasome inhibitor PI31 family.</text>
</comment>
<evidence type="ECO:0000256" key="3">
    <source>
        <dbReference type="SAM" id="MobiDB-lite"/>
    </source>
</evidence>
<dbReference type="PANTHER" id="PTHR13266:SF1">
    <property type="entry name" value="PROTEASOME INHIBITOR PI31 SUBUNIT"/>
    <property type="match status" value="1"/>
</dbReference>
<dbReference type="InterPro" id="IPR045128">
    <property type="entry name" value="PI31-like"/>
</dbReference>
<evidence type="ECO:0000259" key="4">
    <source>
        <dbReference type="Pfam" id="PF11566"/>
    </source>
</evidence>